<keyword evidence="1" id="KW-0175">Coiled coil</keyword>
<feature type="compositionally biased region" description="Polar residues" evidence="2">
    <location>
        <begin position="307"/>
        <end position="326"/>
    </location>
</feature>
<dbReference type="STRING" id="106004.A0A1Y2ERD0"/>
<feature type="compositionally biased region" description="Polar residues" evidence="2">
    <location>
        <begin position="125"/>
        <end position="134"/>
    </location>
</feature>
<feature type="region of interest" description="Disordered" evidence="2">
    <location>
        <begin position="1"/>
        <end position="113"/>
    </location>
</feature>
<accession>A0A1Y2ERD0</accession>
<sequence>MSDAPAEAALRQAFRPSRGRASLSALPSSTIPNKENGSGSTSTSSGKSPAKSTRKKRAHSLGGEALQRTVQSKAGFELSPGQQARRKLAPRRSILKATPAIFEGTGDPTATFENSDIRQFASAHTTDLSSLSTFNRRRSSLRSSTVPQQDDDDDEDEDSSDDDNGTMDMDFTRMETSNMDDRRKSMLSRRVSFAPNAHIRTFTPDKPTAQAQALLHAQQQAQAAAAAAAAAAPAEPLAWSSSEEDDDDMDSEPSMEMAGDEITHAFAGHFAGTNMPISALQGNQDDDDDDSESDSDGSMAMDEANTGEITSAFAQQKTSVFNSQQMAGSAPPPSASSVAPVPSAMKTKPRFSEVARQEDAEDEEILRSLGMAKGKGTSADKGKQRSAVMFGGVPSSEGDDEDQTGMVDEDADTEDEGDRTSAMEMTMAVGSVLAVGGSQNTAPSQEEADQDEDEEDGDASMDMSVAEKTMDLDQTADMMDATTYGGIIGVPAPSTPSARLKAELHARQLAQGITPTEKVRNSPRRLANPPSVIDAPPASPRAIASMPKSPRKVAPPIKAVTPVKHSSPAKLVSPVKIPSALKVATPDRARSSPVNAPSSASRASARPSTSAAATATPPRAASPVKTTLTPGRTPRSPFVPRVQAPPPSAGRSPGGSLSLRGLLQEQLARGASQPSPNKGPYPAPSSLAMSPKRAARGSWESPKTKHRVLEMKESEKNEEDLTGSSFGAYMDEPEQAPAPILSLDEFFDATGTGFMKDVLGMTGVELGSKRRRSMAPSASGRTPSGPPSFADLAVAGGCKSLFHQLYQSDHLRLQEEITNVMTQLAQCEDALQFEQPKVFTEWATATEAHRAIMQGQFRMIKAHYYLVGRIEWNECRAQNHQAIIEVMEDNLEGLRADNAVVAETDFATVLPNLEARRAALLAELHAERQRDVELSACDQEELAGMHAAIAEQAEELEKLEQGCFEVESRLEGLEKQEMEHREKVEKSKAECDALRTRLEEGRCFSKAEVFRLQAEYDALQHLNGWQLTQFSKSSVSLRHLDEFDVTLTLGPGKVEDASFAFTPVKKMSQLEAEVTRFLFDKVVSNVQDLVADDMAPSRRAKTILQRIDTLWTGARRLRYEILNTHRRFPTTSTRLSASHQQEVLRIASEIHVPVAKATFFVTFDLSGEELIDDEERPAEVEMVVQRIGDLRVEVKFGRVNAEDLRITVGDIIDVGGRGALIEACKKAERAAERQA</sequence>
<dbReference type="OrthoDB" id="5592879at2759"/>
<feature type="coiled-coil region" evidence="1">
    <location>
        <begin position="877"/>
        <end position="990"/>
    </location>
</feature>
<evidence type="ECO:0000259" key="3">
    <source>
        <dbReference type="SMART" id="SM00787"/>
    </source>
</evidence>
<gene>
    <name evidence="4" type="ORF">BCR35DRAFT_144923</name>
</gene>
<feature type="region of interest" description="Disordered" evidence="2">
    <location>
        <begin position="125"/>
        <end position="420"/>
    </location>
</feature>
<protein>
    <submittedName>
        <fullName evidence="4">Spc7 kinetochore protein-domain-containing protein</fullName>
    </submittedName>
</protein>
<dbReference type="EMBL" id="MCGR01000043">
    <property type="protein sequence ID" value="ORY74099.1"/>
    <property type="molecule type" value="Genomic_DNA"/>
</dbReference>
<feature type="compositionally biased region" description="Low complexity" evidence="2">
    <location>
        <begin position="591"/>
        <end position="623"/>
    </location>
</feature>
<dbReference type="Proteomes" id="UP000193467">
    <property type="component" value="Unassembled WGS sequence"/>
</dbReference>
<comment type="caution">
    <text evidence="4">The sequence shown here is derived from an EMBL/GenBank/DDBJ whole genome shotgun (WGS) entry which is preliminary data.</text>
</comment>
<dbReference type="Pfam" id="PF08317">
    <property type="entry name" value="Spc7"/>
    <property type="match status" value="1"/>
</dbReference>
<evidence type="ECO:0000313" key="4">
    <source>
        <dbReference type="EMBL" id="ORY74099.1"/>
    </source>
</evidence>
<feature type="region of interest" description="Disordered" evidence="2">
    <location>
        <begin position="517"/>
        <end position="554"/>
    </location>
</feature>
<evidence type="ECO:0000256" key="1">
    <source>
        <dbReference type="SAM" id="Coils"/>
    </source>
</evidence>
<reference evidence="4 5" key="1">
    <citation type="submission" date="2016-07" db="EMBL/GenBank/DDBJ databases">
        <title>Pervasive Adenine N6-methylation of Active Genes in Fungi.</title>
        <authorList>
            <consortium name="DOE Joint Genome Institute"/>
            <person name="Mondo S.J."/>
            <person name="Dannebaum R.O."/>
            <person name="Kuo R.C."/>
            <person name="Labutti K."/>
            <person name="Haridas S."/>
            <person name="Kuo A."/>
            <person name="Salamov A."/>
            <person name="Ahrendt S.R."/>
            <person name="Lipzen A."/>
            <person name="Sullivan W."/>
            <person name="Andreopoulos W.B."/>
            <person name="Clum A."/>
            <person name="Lindquist E."/>
            <person name="Daum C."/>
            <person name="Ramamoorthy G.K."/>
            <person name="Gryganskyi A."/>
            <person name="Culley D."/>
            <person name="Magnuson J.K."/>
            <person name="James T.Y."/>
            <person name="O'Malley M.A."/>
            <person name="Stajich J.E."/>
            <person name="Spatafora J.W."/>
            <person name="Visel A."/>
            <person name="Grigoriev I.V."/>
        </authorList>
    </citation>
    <scope>NUCLEOTIDE SEQUENCE [LARGE SCALE GENOMIC DNA]</scope>
    <source>
        <strain evidence="4 5">62-1032</strain>
    </source>
</reference>
<feature type="compositionally biased region" description="Low complexity" evidence="2">
    <location>
        <begin position="335"/>
        <end position="344"/>
    </location>
</feature>
<feature type="domain" description="Spc7 kinetochore protein" evidence="3">
    <location>
        <begin position="731"/>
        <end position="1048"/>
    </location>
</feature>
<feature type="compositionally biased region" description="Polar residues" evidence="2">
    <location>
        <begin position="25"/>
        <end position="36"/>
    </location>
</feature>
<dbReference type="InParanoid" id="A0A1Y2ERD0"/>
<evidence type="ECO:0000313" key="5">
    <source>
        <dbReference type="Proteomes" id="UP000193467"/>
    </source>
</evidence>
<feature type="region of interest" description="Disordered" evidence="2">
    <location>
        <begin position="437"/>
        <end position="460"/>
    </location>
</feature>
<feature type="compositionally biased region" description="Low complexity" evidence="2">
    <location>
        <begin position="649"/>
        <end position="663"/>
    </location>
</feature>
<dbReference type="InterPro" id="IPR040850">
    <property type="entry name" value="Knl1_RWD_C"/>
</dbReference>
<dbReference type="GO" id="GO:0034501">
    <property type="term" value="P:protein localization to kinetochore"/>
    <property type="evidence" value="ECO:0007669"/>
    <property type="project" value="TreeGrafter"/>
</dbReference>
<dbReference type="InterPro" id="IPR013253">
    <property type="entry name" value="Spc7_domain"/>
</dbReference>
<dbReference type="GO" id="GO:0000776">
    <property type="term" value="C:kinetochore"/>
    <property type="evidence" value="ECO:0007669"/>
    <property type="project" value="TreeGrafter"/>
</dbReference>
<dbReference type="GO" id="GO:1990758">
    <property type="term" value="P:mitotic sister chromatid biorientation"/>
    <property type="evidence" value="ECO:0007669"/>
    <property type="project" value="TreeGrafter"/>
</dbReference>
<name>A0A1Y2ERD0_9BASI</name>
<feature type="compositionally biased region" description="Acidic residues" evidence="2">
    <location>
        <begin position="397"/>
        <end position="417"/>
    </location>
</feature>
<dbReference type="SMART" id="SM00787">
    <property type="entry name" value="Spc7"/>
    <property type="match status" value="1"/>
</dbReference>
<feature type="compositionally biased region" description="Acidic residues" evidence="2">
    <location>
        <begin position="242"/>
        <end position="253"/>
    </location>
</feature>
<evidence type="ECO:0000256" key="2">
    <source>
        <dbReference type="SAM" id="MobiDB-lite"/>
    </source>
</evidence>
<feature type="compositionally biased region" description="Acidic residues" evidence="2">
    <location>
        <begin position="284"/>
        <end position="295"/>
    </location>
</feature>
<dbReference type="GO" id="GO:0007094">
    <property type="term" value="P:mitotic spindle assembly checkpoint signaling"/>
    <property type="evidence" value="ECO:0007669"/>
    <property type="project" value="TreeGrafter"/>
</dbReference>
<feature type="compositionally biased region" description="Acidic residues" evidence="2">
    <location>
        <begin position="446"/>
        <end position="459"/>
    </location>
</feature>
<dbReference type="Pfam" id="PF18210">
    <property type="entry name" value="Knl1_RWD_C"/>
    <property type="match status" value="1"/>
</dbReference>
<feature type="region of interest" description="Disordered" evidence="2">
    <location>
        <begin position="583"/>
        <end position="722"/>
    </location>
</feature>
<feature type="compositionally biased region" description="Acidic residues" evidence="2">
    <location>
        <begin position="149"/>
        <end position="165"/>
    </location>
</feature>
<proteinExistence type="predicted"/>
<dbReference type="PANTHER" id="PTHR28260:SF1">
    <property type="entry name" value="SPINDLE POLE BODY COMPONENT SPC105"/>
    <property type="match status" value="1"/>
</dbReference>
<dbReference type="InterPro" id="IPR033338">
    <property type="entry name" value="Spc105/Spc7"/>
</dbReference>
<dbReference type="AlphaFoldDB" id="A0A1Y2ERD0"/>
<feature type="compositionally biased region" description="Low complexity" evidence="2">
    <location>
        <begin position="209"/>
        <end position="241"/>
    </location>
</feature>
<keyword evidence="5" id="KW-1185">Reference proteome</keyword>
<feature type="compositionally biased region" description="Basic residues" evidence="2">
    <location>
        <begin position="84"/>
        <end position="94"/>
    </location>
</feature>
<dbReference type="PANTHER" id="PTHR28260">
    <property type="entry name" value="SPINDLE POLE BODY COMPONENT SPC105"/>
    <property type="match status" value="1"/>
</dbReference>
<organism evidence="4 5">
    <name type="scientific">Leucosporidium creatinivorum</name>
    <dbReference type="NCBI Taxonomy" id="106004"/>
    <lineage>
        <taxon>Eukaryota</taxon>
        <taxon>Fungi</taxon>
        <taxon>Dikarya</taxon>
        <taxon>Basidiomycota</taxon>
        <taxon>Pucciniomycotina</taxon>
        <taxon>Microbotryomycetes</taxon>
        <taxon>Leucosporidiales</taxon>
        <taxon>Leucosporidium</taxon>
    </lineage>
</organism>
<feature type="compositionally biased region" description="Low complexity" evidence="2">
    <location>
        <begin position="37"/>
        <end position="51"/>
    </location>
</feature>